<feature type="coiled-coil region" evidence="1">
    <location>
        <begin position="32"/>
        <end position="59"/>
    </location>
</feature>
<dbReference type="EMBL" id="KI963926">
    <property type="protein sequence ID" value="EUC50117.1"/>
    <property type="molecule type" value="Genomic_DNA"/>
</dbReference>
<dbReference type="GeneID" id="19122159"/>
<dbReference type="OrthoDB" id="5086500at2759"/>
<dbReference type="Proteomes" id="UP000054032">
    <property type="component" value="Unassembled WGS sequence"/>
</dbReference>
<sequence>MADPISLVAAGVGIGDVAFRLITYLKGIKAAAKTIDEDIEGLINEIEGLQKVHGHLEKEYLQSMTNVDMGDDERGLWTSTGQTLKNGQKLTKKLEESVQSIYGDHKLVTSRLDGWEKARRKKSKDSMISGLRDQINTYQGALQMLLGFISMQSTRESHKDQNAQLDKLVTDFQELKSRMEQQAQYTPLPLYETVTTTTAYRDFNVESVSVVNQLGIAIDNIAHNPVSDASVTNEHFDIPKPVDPFYTGREDYAERLRSWMLPNHSRKQRGTSAVKAEQKRFVVYGLGGAGKTQFCSKFAEDNRQYFWGVFWVDGSSRSRLKQTFSQNVSKIGKVDLNENAALHWLSNLSLPWLLIIDNADDPDLKLADYFPRGNRGHVLVTTRDPGKKSFGTAGDRFFEFQGLSTSDASNLLLKAAGQSEPWDTVVSNIALKIAKALGYLALAITHAGRAIREEYCKLSEYLHYYERQWEATRQTRLPVKDKDAADELSVFSTFELNREAIENRATRASRDALQLLDTFAFLHNQDIRYDFLQRSIENAKVEHMKETFAKPLQVIRDGRDKKEMNEDRLRLALRQLTQFSLIIKGHNSESYSMHPLVHKWARERPGMSIAAQGVWAEAAAMLLSHCILIPPLGNTEEEEEVRKHILPHVDHVRQCQQSIEQRMRDKRMARMKPWPVFDGGFDRGKAITYAKFSLVYMQNGRWDEAKRLQTAVKDFTSQILGMKHPVTRRATRLLAMTLFNLGQSEDSAKLEKEVLDACVLFLGADHQETLVAKFTLGKALFLQGKFSQAKLLQEEAVEGLTKLIGLDHEDTLDAIDRLGQTLLMFYTKEHVARARQLFVTASEGMEKLHGDEHTRTLEAREHLCGSAIRTGDKSHLDEAHAMMIKILEVRKEKLGKEHAYTLLAMVNLALVKCAMGMLHEAEALLQYGLPIAARNLGEGHIAYLWGRYHLGRVWVLQERWEEAVTYLLDVTERQRYTLQGRGEFHPDRIGGLIELATAYNALGKVEECERVTEEALAALAKISTTEHPEAKRLTENRNIWRQRRAKSMECLPREDSAHPIEEHVGTISGSI</sequence>
<organism evidence="2 3">
    <name type="scientific">Bipolaris oryzae ATCC 44560</name>
    <dbReference type="NCBI Taxonomy" id="930090"/>
    <lineage>
        <taxon>Eukaryota</taxon>
        <taxon>Fungi</taxon>
        <taxon>Dikarya</taxon>
        <taxon>Ascomycota</taxon>
        <taxon>Pezizomycotina</taxon>
        <taxon>Dothideomycetes</taxon>
        <taxon>Pleosporomycetidae</taxon>
        <taxon>Pleosporales</taxon>
        <taxon>Pleosporineae</taxon>
        <taxon>Pleosporaceae</taxon>
        <taxon>Bipolaris</taxon>
    </lineage>
</organism>
<evidence type="ECO:0000313" key="2">
    <source>
        <dbReference type="EMBL" id="EUC50117.1"/>
    </source>
</evidence>
<dbReference type="SUPFAM" id="SSF52540">
    <property type="entry name" value="P-loop containing nucleoside triphosphate hydrolases"/>
    <property type="match status" value="1"/>
</dbReference>
<dbReference type="eggNOG" id="ENOG502SHVC">
    <property type="taxonomic scope" value="Eukaryota"/>
</dbReference>
<proteinExistence type="predicted"/>
<dbReference type="PANTHER" id="PTHR46082:SF6">
    <property type="entry name" value="AAA+ ATPASE DOMAIN-CONTAINING PROTEIN-RELATED"/>
    <property type="match status" value="1"/>
</dbReference>
<keyword evidence="3" id="KW-1185">Reference proteome</keyword>
<accession>W6ZE26</accession>
<dbReference type="STRING" id="930090.W6ZE26"/>
<dbReference type="Gene3D" id="3.40.50.300">
    <property type="entry name" value="P-loop containing nucleotide triphosphate hydrolases"/>
    <property type="match status" value="1"/>
</dbReference>
<dbReference type="RefSeq" id="XP_007683426.1">
    <property type="nucleotide sequence ID" value="XM_007685236.1"/>
</dbReference>
<dbReference type="SUPFAM" id="SSF48452">
    <property type="entry name" value="TPR-like"/>
    <property type="match status" value="2"/>
</dbReference>
<dbReference type="InterPro" id="IPR053137">
    <property type="entry name" value="NLR-like"/>
</dbReference>
<evidence type="ECO:0000313" key="3">
    <source>
        <dbReference type="Proteomes" id="UP000054032"/>
    </source>
</evidence>
<keyword evidence="1" id="KW-0175">Coiled coil</keyword>
<gene>
    <name evidence="2" type="ORF">COCMIDRAFT_32677</name>
</gene>
<protein>
    <recommendedName>
        <fullName evidence="4">Fungal N-terminal domain-containing protein</fullName>
    </recommendedName>
</protein>
<reference evidence="2 3" key="1">
    <citation type="journal article" date="2013" name="PLoS Genet.">
        <title>Comparative genome structure, secondary metabolite, and effector coding capacity across Cochliobolus pathogens.</title>
        <authorList>
            <person name="Condon B.J."/>
            <person name="Leng Y."/>
            <person name="Wu D."/>
            <person name="Bushley K.E."/>
            <person name="Ohm R.A."/>
            <person name="Otillar R."/>
            <person name="Martin J."/>
            <person name="Schackwitz W."/>
            <person name="Grimwood J."/>
            <person name="MohdZainudin N."/>
            <person name="Xue C."/>
            <person name="Wang R."/>
            <person name="Manning V.A."/>
            <person name="Dhillon B."/>
            <person name="Tu Z.J."/>
            <person name="Steffenson B.J."/>
            <person name="Salamov A."/>
            <person name="Sun H."/>
            <person name="Lowry S."/>
            <person name="LaButti K."/>
            <person name="Han J."/>
            <person name="Copeland A."/>
            <person name="Lindquist E."/>
            <person name="Barry K."/>
            <person name="Schmutz J."/>
            <person name="Baker S.E."/>
            <person name="Ciuffetti L.M."/>
            <person name="Grigoriev I.V."/>
            <person name="Zhong S."/>
            <person name="Turgeon B.G."/>
        </authorList>
    </citation>
    <scope>NUCLEOTIDE SEQUENCE [LARGE SCALE GENOMIC DNA]</scope>
    <source>
        <strain evidence="2 3">ATCC 44560</strain>
    </source>
</reference>
<dbReference type="HOGENOM" id="CLU_000288_125_13_1"/>
<dbReference type="Gene3D" id="1.25.40.10">
    <property type="entry name" value="Tetratricopeptide repeat domain"/>
    <property type="match status" value="2"/>
</dbReference>
<evidence type="ECO:0008006" key="4">
    <source>
        <dbReference type="Google" id="ProtNLM"/>
    </source>
</evidence>
<evidence type="ECO:0000256" key="1">
    <source>
        <dbReference type="SAM" id="Coils"/>
    </source>
</evidence>
<dbReference type="Pfam" id="PF13374">
    <property type="entry name" value="TPR_10"/>
    <property type="match status" value="1"/>
</dbReference>
<dbReference type="Pfam" id="PF13424">
    <property type="entry name" value="TPR_12"/>
    <property type="match status" value="1"/>
</dbReference>
<dbReference type="InterPro" id="IPR027417">
    <property type="entry name" value="P-loop_NTPase"/>
</dbReference>
<dbReference type="InterPro" id="IPR011990">
    <property type="entry name" value="TPR-like_helical_dom_sf"/>
</dbReference>
<name>W6ZE26_COCMI</name>
<dbReference type="KEGG" id="bor:COCMIDRAFT_32677"/>
<dbReference type="GO" id="GO:0043531">
    <property type="term" value="F:ADP binding"/>
    <property type="evidence" value="ECO:0007669"/>
    <property type="project" value="InterPro"/>
</dbReference>
<dbReference type="PANTHER" id="PTHR46082">
    <property type="entry name" value="ATP/GTP-BINDING PROTEIN-RELATED"/>
    <property type="match status" value="1"/>
</dbReference>
<dbReference type="AlphaFoldDB" id="W6ZE26"/>